<dbReference type="AlphaFoldDB" id="A0A5N1JAM6"/>
<accession>A0A5N1JAM6</accession>
<gene>
    <name evidence="3" type="ORF">F0P93_19975</name>
</gene>
<dbReference type="InterPro" id="IPR010359">
    <property type="entry name" value="IrrE_HExxH"/>
</dbReference>
<dbReference type="InterPro" id="IPR001387">
    <property type="entry name" value="Cro/C1-type_HTH"/>
</dbReference>
<dbReference type="GO" id="GO:0003677">
    <property type="term" value="F:DNA binding"/>
    <property type="evidence" value="ECO:0007669"/>
    <property type="project" value="InterPro"/>
</dbReference>
<dbReference type="Gene3D" id="1.10.260.40">
    <property type="entry name" value="lambda repressor-like DNA-binding domains"/>
    <property type="match status" value="1"/>
</dbReference>
<dbReference type="Proteomes" id="UP000326344">
    <property type="component" value="Unassembled WGS sequence"/>
</dbReference>
<evidence type="ECO:0000256" key="1">
    <source>
        <dbReference type="ARBA" id="ARBA00007227"/>
    </source>
</evidence>
<proteinExistence type="inferred from homology"/>
<dbReference type="PANTHER" id="PTHR43236">
    <property type="entry name" value="ANTITOXIN HIGA1"/>
    <property type="match status" value="1"/>
</dbReference>
<dbReference type="PANTHER" id="PTHR43236:SF1">
    <property type="entry name" value="BLL7220 PROTEIN"/>
    <property type="match status" value="1"/>
</dbReference>
<dbReference type="RefSeq" id="WP_150879079.1">
    <property type="nucleotide sequence ID" value="NZ_VTWS01000005.1"/>
</dbReference>
<feature type="domain" description="HTH cro/C1-type" evidence="2">
    <location>
        <begin position="9"/>
        <end position="63"/>
    </location>
</feature>
<dbReference type="Pfam" id="PF01381">
    <property type="entry name" value="HTH_3"/>
    <property type="match status" value="1"/>
</dbReference>
<evidence type="ECO:0000313" key="3">
    <source>
        <dbReference type="EMBL" id="KAA9349732.1"/>
    </source>
</evidence>
<reference evidence="3 4" key="1">
    <citation type="submission" date="2019-09" db="EMBL/GenBank/DDBJ databases">
        <title>Genome Sequence of Larkinella sp MA1.</title>
        <authorList>
            <person name="Srinivasan S."/>
        </authorList>
    </citation>
    <scope>NUCLEOTIDE SEQUENCE [LARGE SCALE GENOMIC DNA]</scope>
    <source>
        <strain evidence="3 4">MA1</strain>
    </source>
</reference>
<dbReference type="CDD" id="cd00093">
    <property type="entry name" value="HTH_XRE"/>
    <property type="match status" value="1"/>
</dbReference>
<dbReference type="InterPro" id="IPR052345">
    <property type="entry name" value="Rad_response_metalloprotease"/>
</dbReference>
<protein>
    <submittedName>
        <fullName evidence="3">ImmA/IrrE family metallo-endopeptidase</fullName>
    </submittedName>
</protein>
<comment type="similarity">
    <text evidence="1">Belongs to the short-chain fatty acyl-CoA assimilation regulator (ScfR) family.</text>
</comment>
<name>A0A5N1JAM6_9BACT</name>
<dbReference type="InterPro" id="IPR010982">
    <property type="entry name" value="Lambda_DNA-bd_dom_sf"/>
</dbReference>
<organism evidence="3 4">
    <name type="scientific">Larkinella humicola</name>
    <dbReference type="NCBI Taxonomy" id="2607654"/>
    <lineage>
        <taxon>Bacteria</taxon>
        <taxon>Pseudomonadati</taxon>
        <taxon>Bacteroidota</taxon>
        <taxon>Cytophagia</taxon>
        <taxon>Cytophagales</taxon>
        <taxon>Spirosomataceae</taxon>
        <taxon>Larkinella</taxon>
    </lineage>
</organism>
<dbReference type="PROSITE" id="PS50943">
    <property type="entry name" value="HTH_CROC1"/>
    <property type="match status" value="1"/>
</dbReference>
<dbReference type="SMART" id="SM00530">
    <property type="entry name" value="HTH_XRE"/>
    <property type="match status" value="1"/>
</dbReference>
<evidence type="ECO:0000259" key="2">
    <source>
        <dbReference type="PROSITE" id="PS50943"/>
    </source>
</evidence>
<comment type="caution">
    <text evidence="3">The sequence shown here is derived from an EMBL/GenBank/DDBJ whole genome shotgun (WGS) entry which is preliminary data.</text>
</comment>
<keyword evidence="4" id="KW-1185">Reference proteome</keyword>
<dbReference type="Gene3D" id="1.10.10.2910">
    <property type="match status" value="1"/>
</dbReference>
<dbReference type="EMBL" id="VTWS01000005">
    <property type="protein sequence ID" value="KAA9349732.1"/>
    <property type="molecule type" value="Genomic_DNA"/>
</dbReference>
<sequence length="354" mass="40517">MLNTLATNITRFRQQKGMTMEELATEVGVTKQAISHYENGVRTPDSITLLAIAKAFGYSIDRLVTAHKVSFKLNYVNYREGMSLSMDQRTTVEELASNALANYMELEAIAKENRPFDNPLKDNDPIRTEHDAEKAAIQLRKRWKLGDGPLHNLVDVLEKKGIRIIKVKFGYAYTHEGLSGWVDQRKFPVIILNDRPQDICRIRFTLLHELGHLLLIMADDLTIDVVEKLCNAFAGAIMLPTDILVAEFGRNRTAISMPELQRIKQLYGISVYAIMVRARRANLITIDAYQKWKTNDFEDYTFGHYLGEEEPQRFLQMLYRCLSENKIGLDKAAQLAGRSEADFRNILLSKISMR</sequence>
<evidence type="ECO:0000313" key="4">
    <source>
        <dbReference type="Proteomes" id="UP000326344"/>
    </source>
</evidence>
<dbReference type="SUPFAM" id="SSF47413">
    <property type="entry name" value="lambda repressor-like DNA-binding domains"/>
    <property type="match status" value="1"/>
</dbReference>
<dbReference type="Pfam" id="PF06114">
    <property type="entry name" value="Peptidase_M78"/>
    <property type="match status" value="1"/>
</dbReference>